<accession>E0IAA7</accession>
<keyword evidence="2" id="KW-1185">Reference proteome</keyword>
<gene>
    <name evidence="1" type="ORF">PaecuDRAFT_2596</name>
</gene>
<dbReference type="RefSeq" id="WP_006038588.1">
    <property type="nucleotide sequence ID" value="NZ_AEDD01000006.1"/>
</dbReference>
<name>E0IAA7_9BACL</name>
<dbReference type="OrthoDB" id="2624539at2"/>
<dbReference type="AlphaFoldDB" id="E0IAA7"/>
<dbReference type="eggNOG" id="ENOG5032R9F">
    <property type="taxonomic scope" value="Bacteria"/>
</dbReference>
<evidence type="ECO:0000313" key="2">
    <source>
        <dbReference type="Proteomes" id="UP000005387"/>
    </source>
</evidence>
<evidence type="ECO:0000313" key="1">
    <source>
        <dbReference type="EMBL" id="EFM10684.1"/>
    </source>
</evidence>
<organism evidence="1 2">
    <name type="scientific">Paenibacillus curdlanolyticus YK9</name>
    <dbReference type="NCBI Taxonomy" id="717606"/>
    <lineage>
        <taxon>Bacteria</taxon>
        <taxon>Bacillati</taxon>
        <taxon>Bacillota</taxon>
        <taxon>Bacilli</taxon>
        <taxon>Bacillales</taxon>
        <taxon>Paenibacillaceae</taxon>
        <taxon>Paenibacillus</taxon>
    </lineage>
</organism>
<sequence>MHSKILPMNYPPITSWTWHANLLSVITNYKETNNWLYSNYIQLVCEAGYVIDFFPRSSAKQDCPWTYNQIIRRETIAMLTKDICQFFISCINENNYIFGVFEQSYFFKNCEEPLIHELFIYGYDLEERLFYVADFTFKDTYSYETVSFEQLEAAYRGIGEDQDYNFDGRGGIELLSFYSKTHYEFDVYFVAESIKEYLNGTNTSDRYRMYKNSTAGEYGINVYKAFAAFLKENPDFTDYKPLHLIYDHKVLMLERIKFMGLHGFLRNWEEIHKQYTTIYENIRNARNLFLKKLFRKSAAIDERIIEILHDAHNKEQEVLQLLLDHLIYKDAPSDKYWKDVTGTKLGKE</sequence>
<reference evidence="1 2" key="1">
    <citation type="submission" date="2010-07" db="EMBL/GenBank/DDBJ databases">
        <title>The draft genome of Paenibacillus curdlanolyticus YK9.</title>
        <authorList>
            <consortium name="US DOE Joint Genome Institute (JGI-PGF)"/>
            <person name="Lucas S."/>
            <person name="Copeland A."/>
            <person name="Lapidus A."/>
            <person name="Cheng J.-F."/>
            <person name="Bruce D."/>
            <person name="Goodwin L."/>
            <person name="Pitluck S."/>
            <person name="Land M.L."/>
            <person name="Hauser L."/>
            <person name="Chang Y.-J."/>
            <person name="Jeffries C."/>
            <person name="Anderson I.J."/>
            <person name="Johnson E."/>
            <person name="Loganathan U."/>
            <person name="Mulhopadhyay B."/>
            <person name="Kyrpides N."/>
            <person name="Woyke T.J."/>
        </authorList>
    </citation>
    <scope>NUCLEOTIDE SEQUENCE [LARGE SCALE GENOMIC DNA]</scope>
    <source>
        <strain evidence="1 2">YK9</strain>
    </source>
</reference>
<proteinExistence type="predicted"/>
<protein>
    <recommendedName>
        <fullName evidence="3">Butirosin biosynthesis protein H N-terminal domain-containing protein</fullName>
    </recommendedName>
</protein>
<evidence type="ECO:0008006" key="3">
    <source>
        <dbReference type="Google" id="ProtNLM"/>
    </source>
</evidence>
<dbReference type="STRING" id="717606.PaecuDRAFT_2596"/>
<dbReference type="Proteomes" id="UP000005387">
    <property type="component" value="Unassembled WGS sequence"/>
</dbReference>
<dbReference type="EMBL" id="AEDD01000006">
    <property type="protein sequence ID" value="EFM10684.1"/>
    <property type="molecule type" value="Genomic_DNA"/>
</dbReference>